<dbReference type="PANTHER" id="PTHR43872">
    <property type="entry name" value="MONOOXYGENASE, PUTATIVE (AFU_ORTHOLOGUE AFUA_8G02570)-RELATED"/>
    <property type="match status" value="1"/>
</dbReference>
<dbReference type="SUPFAM" id="SSF51905">
    <property type="entry name" value="FAD/NAD(P)-binding domain"/>
    <property type="match status" value="1"/>
</dbReference>
<evidence type="ECO:0000256" key="9">
    <source>
        <dbReference type="ARBA" id="ARBA00023033"/>
    </source>
</evidence>
<sequence length="502" mass="55798">MATKVKENSQPAQREHFDQAQHKHFDVLIIGAGISGIGAACYLKRELPGKSYAILERRQAIGGTWDLFRYPGIRSDSDMNTFGFGFRPWTETRVLSDGPSIKKYVEDTAKEYDVTRHIRFGTRVTSAKFSSKDATWTLETQSETGGAAATYTANFIIACTGYYNYDKGYQPEFPGEKSFKGQLIHPQKWPENLDYAGKKVVVIGSGATAVTLLPAMADKTAHITMLQRSPTYIVSIPSNDFLSQTLRRFLPKSWVYQMARVRNIALQRLIFMLAKARPDAIRRLILGGAKRELGDAVDIKHFSPKYNPWDERLCVVPDGDLFKTLKSGKASVVTDQIETFTETGIKLKSGNELEADIVVSATGLNVELMGGVEVEVDGAKVPVTQRVTYKAVLVEGVPNAAIIFGYTNASWTLKVDIACEYICRLLKHMDKNHQRVVVARAKDEVKTADTVMGGLNSGYIRRAIDKLPRQGTHGVWKVSNDYISDSAMLKFSPIADEALEFS</sequence>
<dbReference type="FunFam" id="3.50.50.60:FF:000213">
    <property type="entry name" value="FAD-containing monooxygenase EthA"/>
    <property type="match status" value="1"/>
</dbReference>
<dbReference type="GO" id="GO:0004499">
    <property type="term" value="F:N,N-dimethylaniline monooxygenase activity"/>
    <property type="evidence" value="ECO:0007669"/>
    <property type="project" value="InterPro"/>
</dbReference>
<dbReference type="GO" id="GO:0050661">
    <property type="term" value="F:NADP binding"/>
    <property type="evidence" value="ECO:0007669"/>
    <property type="project" value="InterPro"/>
</dbReference>
<dbReference type="KEGG" id="tpx:Turpa_0821"/>
<protein>
    <submittedName>
        <fullName evidence="11">FAD dependent oxidoreductase</fullName>
    </submittedName>
</protein>
<evidence type="ECO:0000256" key="7">
    <source>
        <dbReference type="ARBA" id="ARBA00022857"/>
    </source>
</evidence>
<dbReference type="GO" id="GO:0005886">
    <property type="term" value="C:plasma membrane"/>
    <property type="evidence" value="ECO:0007669"/>
    <property type="project" value="UniProtKB-SubCell"/>
</dbReference>
<evidence type="ECO:0000256" key="3">
    <source>
        <dbReference type="ARBA" id="ARBA00010139"/>
    </source>
</evidence>
<keyword evidence="7" id="KW-0521">NADP</keyword>
<evidence type="ECO:0000256" key="8">
    <source>
        <dbReference type="ARBA" id="ARBA00023002"/>
    </source>
</evidence>
<dbReference type="HOGENOM" id="CLU_032067_2_0_12"/>
<evidence type="ECO:0000313" key="12">
    <source>
        <dbReference type="Proteomes" id="UP000006048"/>
    </source>
</evidence>
<keyword evidence="5" id="KW-0285">Flavoprotein</keyword>
<dbReference type="FunFam" id="3.50.50.60:FF:000228">
    <property type="entry name" value="FAD-containing monooxygenase EthA"/>
    <property type="match status" value="1"/>
</dbReference>
<keyword evidence="9" id="KW-0503">Monooxygenase</keyword>
<accession>I4B2G5</accession>
<comment type="subcellular location">
    <subcellularLocation>
        <location evidence="2">Cell membrane</location>
    </subcellularLocation>
</comment>
<comment type="cofactor">
    <cofactor evidence="1">
        <name>FAD</name>
        <dbReference type="ChEBI" id="CHEBI:57692"/>
    </cofactor>
</comment>
<keyword evidence="8" id="KW-0560">Oxidoreductase</keyword>
<evidence type="ECO:0000313" key="11">
    <source>
        <dbReference type="EMBL" id="AFM11472.1"/>
    </source>
</evidence>
<keyword evidence="12" id="KW-1185">Reference proteome</keyword>
<dbReference type="AlphaFoldDB" id="I4B2G5"/>
<dbReference type="PATRIC" id="fig|869212.3.peg.796"/>
<keyword evidence="10" id="KW-0472">Membrane</keyword>
<dbReference type="RefSeq" id="WP_014801990.1">
    <property type="nucleotide sequence ID" value="NC_018020.1"/>
</dbReference>
<dbReference type="InterPro" id="IPR020946">
    <property type="entry name" value="Flavin_mOase-like"/>
</dbReference>
<dbReference type="OrthoDB" id="312624at2"/>
<gene>
    <name evidence="11" type="ordered locus">Turpa_0821</name>
</gene>
<dbReference type="STRING" id="869212.Turpa_0821"/>
<reference evidence="11 12" key="1">
    <citation type="submission" date="2012-06" db="EMBL/GenBank/DDBJ databases">
        <title>The complete chromosome of genome of Turneriella parva DSM 21527.</title>
        <authorList>
            <consortium name="US DOE Joint Genome Institute (JGI-PGF)"/>
            <person name="Lucas S."/>
            <person name="Han J."/>
            <person name="Lapidus A."/>
            <person name="Bruce D."/>
            <person name="Goodwin L."/>
            <person name="Pitluck S."/>
            <person name="Peters L."/>
            <person name="Kyrpides N."/>
            <person name="Mavromatis K."/>
            <person name="Ivanova N."/>
            <person name="Mikhailova N."/>
            <person name="Chertkov O."/>
            <person name="Detter J.C."/>
            <person name="Tapia R."/>
            <person name="Han C."/>
            <person name="Land M."/>
            <person name="Hauser L."/>
            <person name="Markowitz V."/>
            <person name="Cheng J.-F."/>
            <person name="Hugenholtz P."/>
            <person name="Woyke T."/>
            <person name="Wu D."/>
            <person name="Gronow S."/>
            <person name="Wellnitz S."/>
            <person name="Brambilla E."/>
            <person name="Klenk H.-P."/>
            <person name="Eisen J.A."/>
        </authorList>
    </citation>
    <scope>NUCLEOTIDE SEQUENCE [LARGE SCALE GENOMIC DNA]</scope>
    <source>
        <strain evidence="12">ATCC BAA-1111 / DSM 21527 / NCTC 11395 / H</strain>
    </source>
</reference>
<dbReference type="PRINTS" id="PR00469">
    <property type="entry name" value="PNDRDTASEII"/>
</dbReference>
<dbReference type="Pfam" id="PF00743">
    <property type="entry name" value="FMO-like"/>
    <property type="match status" value="1"/>
</dbReference>
<evidence type="ECO:0000256" key="6">
    <source>
        <dbReference type="ARBA" id="ARBA00022827"/>
    </source>
</evidence>
<comment type="similarity">
    <text evidence="3">Belongs to the FAD-binding monooxygenase family.</text>
</comment>
<dbReference type="PANTHER" id="PTHR43872:SF1">
    <property type="entry name" value="MONOOXYGENASE, PUTATIVE (AFU_ORTHOLOGUE AFUA_8G02570)-RELATED"/>
    <property type="match status" value="1"/>
</dbReference>
<evidence type="ECO:0000256" key="2">
    <source>
        <dbReference type="ARBA" id="ARBA00004236"/>
    </source>
</evidence>
<dbReference type="InterPro" id="IPR051820">
    <property type="entry name" value="FAD-binding_MO"/>
</dbReference>
<keyword evidence="4" id="KW-1003">Cell membrane</keyword>
<evidence type="ECO:0000256" key="10">
    <source>
        <dbReference type="ARBA" id="ARBA00023136"/>
    </source>
</evidence>
<dbReference type="GO" id="GO:0050660">
    <property type="term" value="F:flavin adenine dinucleotide binding"/>
    <property type="evidence" value="ECO:0007669"/>
    <property type="project" value="InterPro"/>
</dbReference>
<dbReference type="Pfam" id="PF13450">
    <property type="entry name" value="NAD_binding_8"/>
    <property type="match status" value="1"/>
</dbReference>
<organism evidence="11 12">
    <name type="scientific">Turneriella parva (strain ATCC BAA-1111 / DSM 21527 / NCTC 11395 / H)</name>
    <name type="common">Leptospira parva</name>
    <dbReference type="NCBI Taxonomy" id="869212"/>
    <lineage>
        <taxon>Bacteria</taxon>
        <taxon>Pseudomonadati</taxon>
        <taxon>Spirochaetota</taxon>
        <taxon>Spirochaetia</taxon>
        <taxon>Leptospirales</taxon>
        <taxon>Leptospiraceae</taxon>
        <taxon>Turneriella</taxon>
    </lineage>
</organism>
<dbReference type="InterPro" id="IPR036188">
    <property type="entry name" value="FAD/NAD-bd_sf"/>
</dbReference>
<proteinExistence type="inferred from homology"/>
<dbReference type="Proteomes" id="UP000006048">
    <property type="component" value="Chromosome"/>
</dbReference>
<evidence type="ECO:0000256" key="5">
    <source>
        <dbReference type="ARBA" id="ARBA00022630"/>
    </source>
</evidence>
<dbReference type="EMBL" id="CP002959">
    <property type="protein sequence ID" value="AFM11472.1"/>
    <property type="molecule type" value="Genomic_DNA"/>
</dbReference>
<dbReference type="Gene3D" id="3.50.50.60">
    <property type="entry name" value="FAD/NAD(P)-binding domain"/>
    <property type="match status" value="3"/>
</dbReference>
<keyword evidence="6" id="KW-0274">FAD</keyword>
<name>I4B2G5_TURPD</name>
<evidence type="ECO:0000256" key="1">
    <source>
        <dbReference type="ARBA" id="ARBA00001974"/>
    </source>
</evidence>
<evidence type="ECO:0000256" key="4">
    <source>
        <dbReference type="ARBA" id="ARBA00022475"/>
    </source>
</evidence>